<evidence type="ECO:0000259" key="4">
    <source>
        <dbReference type="PROSITE" id="PS50081"/>
    </source>
</evidence>
<feature type="domain" description="Phorbol-ester/DAG-type" evidence="4">
    <location>
        <begin position="113"/>
        <end position="162"/>
    </location>
</feature>
<dbReference type="AlphaFoldDB" id="A0A8T2QLF2"/>
<dbReference type="PANTHER" id="PTHR47841:SF7">
    <property type="entry name" value="CYSTEINE_HISTIDINE-RICH C1 DOMAIN PROTEIN"/>
    <property type="match status" value="1"/>
</dbReference>
<dbReference type="Proteomes" id="UP000825935">
    <property type="component" value="Chromosome 33"/>
</dbReference>
<dbReference type="SUPFAM" id="SSF57889">
    <property type="entry name" value="Cysteine-rich domain"/>
    <property type="match status" value="2"/>
</dbReference>
<dbReference type="PANTHER" id="PTHR47841">
    <property type="entry name" value="DIACYLGLYCEROL KINASE THETA-LIKE-RELATED"/>
    <property type="match status" value="1"/>
</dbReference>
<gene>
    <name evidence="5" type="ORF">KP509_33G006200</name>
</gene>
<dbReference type="OMA" id="ICNERID"/>
<dbReference type="OrthoDB" id="945197at2759"/>
<protein>
    <recommendedName>
        <fullName evidence="4">Phorbol-ester/DAG-type domain-containing protein</fullName>
    </recommendedName>
</protein>
<proteinExistence type="predicted"/>
<dbReference type="InterPro" id="IPR013087">
    <property type="entry name" value="Znf_C2H2_type"/>
</dbReference>
<keyword evidence="6" id="KW-1185">Reference proteome</keyword>
<dbReference type="InterPro" id="IPR046349">
    <property type="entry name" value="C1-like_sf"/>
</dbReference>
<evidence type="ECO:0000313" key="6">
    <source>
        <dbReference type="Proteomes" id="UP000825935"/>
    </source>
</evidence>
<accession>A0A8T2QLF2</accession>
<reference evidence="5" key="1">
    <citation type="submission" date="2021-08" db="EMBL/GenBank/DDBJ databases">
        <title>WGS assembly of Ceratopteris richardii.</title>
        <authorList>
            <person name="Marchant D.B."/>
            <person name="Chen G."/>
            <person name="Jenkins J."/>
            <person name="Shu S."/>
            <person name="Leebens-Mack J."/>
            <person name="Grimwood J."/>
            <person name="Schmutz J."/>
            <person name="Soltis P."/>
            <person name="Soltis D."/>
            <person name="Chen Z.-H."/>
        </authorList>
    </citation>
    <scope>NUCLEOTIDE SEQUENCE</scope>
    <source>
        <strain evidence="5">Whitten #5841</strain>
        <tissue evidence="5">Leaf</tissue>
    </source>
</reference>
<organism evidence="5 6">
    <name type="scientific">Ceratopteris richardii</name>
    <name type="common">Triangle waterfern</name>
    <dbReference type="NCBI Taxonomy" id="49495"/>
    <lineage>
        <taxon>Eukaryota</taxon>
        <taxon>Viridiplantae</taxon>
        <taxon>Streptophyta</taxon>
        <taxon>Embryophyta</taxon>
        <taxon>Tracheophyta</taxon>
        <taxon>Polypodiopsida</taxon>
        <taxon>Polypodiidae</taxon>
        <taxon>Polypodiales</taxon>
        <taxon>Pteridineae</taxon>
        <taxon>Pteridaceae</taxon>
        <taxon>Parkerioideae</taxon>
        <taxon>Ceratopteris</taxon>
    </lineage>
</organism>
<dbReference type="GO" id="GO:0046872">
    <property type="term" value="F:metal ion binding"/>
    <property type="evidence" value="ECO:0007669"/>
    <property type="project" value="UniProtKB-KW"/>
</dbReference>
<evidence type="ECO:0000256" key="3">
    <source>
        <dbReference type="ARBA" id="ARBA00022833"/>
    </source>
</evidence>
<dbReference type="Pfam" id="PF03107">
    <property type="entry name" value="C1_2"/>
    <property type="match status" value="3"/>
</dbReference>
<comment type="caution">
    <text evidence="5">The sequence shown here is derived from an EMBL/GenBank/DDBJ whole genome shotgun (WGS) entry which is preliminary data.</text>
</comment>
<dbReference type="EMBL" id="CM035438">
    <property type="protein sequence ID" value="KAH7284992.1"/>
    <property type="molecule type" value="Genomic_DNA"/>
</dbReference>
<evidence type="ECO:0000256" key="1">
    <source>
        <dbReference type="ARBA" id="ARBA00022723"/>
    </source>
</evidence>
<dbReference type="InterPro" id="IPR004146">
    <property type="entry name" value="DC1"/>
</dbReference>
<dbReference type="PROSITE" id="PS50081">
    <property type="entry name" value="ZF_DAG_PE_2"/>
    <property type="match status" value="1"/>
</dbReference>
<keyword evidence="1" id="KW-0479">Metal-binding</keyword>
<dbReference type="PROSITE" id="PS00028">
    <property type="entry name" value="ZINC_FINGER_C2H2_1"/>
    <property type="match status" value="1"/>
</dbReference>
<keyword evidence="2" id="KW-0677">Repeat</keyword>
<name>A0A8T2QLF2_CERRI</name>
<keyword evidence="3" id="KW-0862">Zinc</keyword>
<evidence type="ECO:0000313" key="5">
    <source>
        <dbReference type="EMBL" id="KAH7284992.1"/>
    </source>
</evidence>
<dbReference type="InterPro" id="IPR002219">
    <property type="entry name" value="PKC_DAG/PE"/>
</dbReference>
<evidence type="ECO:0000256" key="2">
    <source>
        <dbReference type="ARBA" id="ARBA00022737"/>
    </source>
</evidence>
<sequence length="294" mass="33038">MPHALTLLPSAYDSQRYLCNLCFELGCGPVYHCSDCNFDLHVLCAAMEPLAYHFTHIQHSLNLMPPYPPTTVPSCDSCGCNIKGWSFRCNECNFDLHTLCARAPRFMRHTTHPHPLELRRQDTRQNFKCSGCGNVLRHNAYVCVHCDFRLHQVCARMADQLKHPLHPDHILQRQFSKCSSGRLRPCRKCGLVVQGWEYCCATCDIHIHPFCADIEEHNLPHSLPISDDLNGRRTVSSAATPAITPHPISVHATRRAIPAPGNRAIEGSQRADLEAVKRIVGSLENMTVSRAEDA</sequence>